<dbReference type="EMBL" id="GDQN01005508">
    <property type="protein sequence ID" value="JAT85546.1"/>
    <property type="molecule type" value="Transcribed_RNA"/>
</dbReference>
<protein>
    <submittedName>
        <fullName evidence="2">Uncharacterized protein</fullName>
    </submittedName>
</protein>
<dbReference type="AlphaFoldDB" id="A0A1E1WF17"/>
<feature type="region of interest" description="Disordered" evidence="1">
    <location>
        <begin position="1"/>
        <end position="40"/>
    </location>
</feature>
<evidence type="ECO:0000256" key="1">
    <source>
        <dbReference type="SAM" id="MobiDB-lite"/>
    </source>
</evidence>
<gene>
    <name evidence="2" type="ORF">g.17435</name>
</gene>
<proteinExistence type="predicted"/>
<organism evidence="2">
    <name type="scientific">Pectinophora gossypiella</name>
    <name type="common">Cotton pink bollworm</name>
    <name type="synonym">Depressaria gossypiella</name>
    <dbReference type="NCBI Taxonomy" id="13191"/>
    <lineage>
        <taxon>Eukaryota</taxon>
        <taxon>Metazoa</taxon>
        <taxon>Ecdysozoa</taxon>
        <taxon>Arthropoda</taxon>
        <taxon>Hexapoda</taxon>
        <taxon>Insecta</taxon>
        <taxon>Pterygota</taxon>
        <taxon>Neoptera</taxon>
        <taxon>Endopterygota</taxon>
        <taxon>Lepidoptera</taxon>
        <taxon>Glossata</taxon>
        <taxon>Ditrysia</taxon>
        <taxon>Gelechioidea</taxon>
        <taxon>Gelechiidae</taxon>
        <taxon>Apatetrinae</taxon>
        <taxon>Pectinophora</taxon>
    </lineage>
</organism>
<evidence type="ECO:0000313" key="2">
    <source>
        <dbReference type="EMBL" id="JAT85546.1"/>
    </source>
</evidence>
<dbReference type="OrthoDB" id="206339at2759"/>
<reference evidence="2" key="1">
    <citation type="submission" date="2015-09" db="EMBL/GenBank/DDBJ databases">
        <title>De novo assembly of Pectinophora gossypiella (Pink Bollworm) gut transcriptome.</title>
        <authorList>
            <person name="Tassone E.E."/>
        </authorList>
    </citation>
    <scope>NUCLEOTIDE SEQUENCE</scope>
</reference>
<feature type="non-terminal residue" evidence="2">
    <location>
        <position position="1"/>
    </location>
</feature>
<feature type="non-terminal residue" evidence="2">
    <location>
        <position position="125"/>
    </location>
</feature>
<sequence length="125" mass="14781">EGQLDTIKKERDNIHQERSQLEQMKQQHSEHALQKHDKETSHEIRSFYELKTELANLKRYMEATRIDPKVLIDRCTITDLHGVSSKLGIEILNNEQEIRAAREEDKLKANQLVNDFKKQKNVNFN</sequence>
<accession>A0A1E1WF17</accession>
<name>A0A1E1WF17_PECGO</name>